<dbReference type="EMBL" id="CABPRZ010000032">
    <property type="protein sequence ID" value="VVE56641.1"/>
    <property type="molecule type" value="Genomic_DNA"/>
</dbReference>
<evidence type="ECO:0000313" key="3">
    <source>
        <dbReference type="Proteomes" id="UP000414233"/>
    </source>
</evidence>
<gene>
    <name evidence="2" type="ORF">PTE30175_05013</name>
</gene>
<keyword evidence="1" id="KW-0472">Membrane</keyword>
<organism evidence="2 3">
    <name type="scientific">Pandoraea terrae</name>
    <dbReference type="NCBI Taxonomy" id="1537710"/>
    <lineage>
        <taxon>Bacteria</taxon>
        <taxon>Pseudomonadati</taxon>
        <taxon>Pseudomonadota</taxon>
        <taxon>Betaproteobacteria</taxon>
        <taxon>Burkholderiales</taxon>
        <taxon>Burkholderiaceae</taxon>
        <taxon>Pandoraea</taxon>
    </lineage>
</organism>
<dbReference type="Proteomes" id="UP000414233">
    <property type="component" value="Unassembled WGS sequence"/>
</dbReference>
<sequence length="88" mass="10507">MATLVRRAYKILLFLFIWLYSIKHVHIYPVPDYQLTFWYGLSGKLGIQDANDLIVPTMMICQLVTAVVVYILLIRLWRICARRFWKDT</sequence>
<evidence type="ECO:0000313" key="2">
    <source>
        <dbReference type="EMBL" id="VVE56641.1"/>
    </source>
</evidence>
<keyword evidence="1" id="KW-1133">Transmembrane helix</keyword>
<reference evidence="2 3" key="1">
    <citation type="submission" date="2019-08" db="EMBL/GenBank/DDBJ databases">
        <authorList>
            <person name="Peeters C."/>
        </authorList>
    </citation>
    <scope>NUCLEOTIDE SEQUENCE [LARGE SCALE GENOMIC DNA]</scope>
    <source>
        <strain evidence="2 3">LMG 30175</strain>
    </source>
</reference>
<accession>A0A5E4Z5W9</accession>
<dbReference type="RefSeq" id="WP_150699755.1">
    <property type="nucleotide sequence ID" value="NZ_CABPRZ010000032.1"/>
</dbReference>
<protein>
    <submittedName>
        <fullName evidence="2">Uncharacterized protein</fullName>
    </submittedName>
</protein>
<evidence type="ECO:0000256" key="1">
    <source>
        <dbReference type="SAM" id="Phobius"/>
    </source>
</evidence>
<keyword evidence="1" id="KW-0812">Transmembrane</keyword>
<dbReference type="OrthoDB" id="9102192at2"/>
<feature type="transmembrane region" description="Helical" evidence="1">
    <location>
        <begin position="53"/>
        <end position="77"/>
    </location>
</feature>
<dbReference type="AlphaFoldDB" id="A0A5E4Z5W9"/>
<name>A0A5E4Z5W9_9BURK</name>
<keyword evidence="3" id="KW-1185">Reference proteome</keyword>
<proteinExistence type="predicted"/>